<keyword evidence="1" id="KW-0472">Membrane</keyword>
<evidence type="ECO:0000256" key="1">
    <source>
        <dbReference type="SAM" id="Phobius"/>
    </source>
</evidence>
<feature type="transmembrane region" description="Helical" evidence="1">
    <location>
        <begin position="115"/>
        <end position="138"/>
    </location>
</feature>
<keyword evidence="4" id="KW-1185">Reference proteome</keyword>
<gene>
    <name evidence="3" type="ORF">BA195_01890</name>
</gene>
<keyword evidence="1" id="KW-0812">Transmembrane</keyword>
<reference evidence="3 4" key="1">
    <citation type="submission" date="2016-06" db="EMBL/GenBank/DDBJ databases">
        <title>Draft Genome Sequence of Tenacibaculum soleae UCD-KL19.</title>
        <authorList>
            <person name="Eisen J.A."/>
            <person name="Coil D.A."/>
            <person name="Lujan K.M."/>
        </authorList>
    </citation>
    <scope>NUCLEOTIDE SEQUENCE [LARGE SCALE GENOMIC DNA]</scope>
    <source>
        <strain evidence="3 4">UCD-KL19</strain>
    </source>
</reference>
<dbReference type="AlphaFoldDB" id="A0A1B9Y144"/>
<dbReference type="InterPro" id="IPR050640">
    <property type="entry name" value="Bact_2-comp_sensor_kinase"/>
</dbReference>
<name>A0A1B9Y144_9FLAO</name>
<dbReference type="PANTHER" id="PTHR34220:SF7">
    <property type="entry name" value="SENSOR HISTIDINE KINASE YPDA"/>
    <property type="match status" value="1"/>
</dbReference>
<organism evidence="3 4">
    <name type="scientific">Tenacibaculum soleae</name>
    <dbReference type="NCBI Taxonomy" id="447689"/>
    <lineage>
        <taxon>Bacteria</taxon>
        <taxon>Pseudomonadati</taxon>
        <taxon>Bacteroidota</taxon>
        <taxon>Flavobacteriia</taxon>
        <taxon>Flavobacteriales</taxon>
        <taxon>Flavobacteriaceae</taxon>
        <taxon>Tenacibaculum</taxon>
    </lineage>
</organism>
<evidence type="ECO:0000313" key="4">
    <source>
        <dbReference type="Proteomes" id="UP000093186"/>
    </source>
</evidence>
<feature type="domain" description="Signal transduction histidine kinase internal region" evidence="2">
    <location>
        <begin position="158"/>
        <end position="235"/>
    </location>
</feature>
<keyword evidence="1" id="KW-1133">Transmembrane helix</keyword>
<dbReference type="GO" id="GO:0016020">
    <property type="term" value="C:membrane"/>
    <property type="evidence" value="ECO:0007669"/>
    <property type="project" value="InterPro"/>
</dbReference>
<dbReference type="Proteomes" id="UP000093186">
    <property type="component" value="Unassembled WGS sequence"/>
</dbReference>
<dbReference type="RefSeq" id="WP_068701879.1">
    <property type="nucleotide sequence ID" value="NZ_JAUOSW010000001.1"/>
</dbReference>
<dbReference type="PANTHER" id="PTHR34220">
    <property type="entry name" value="SENSOR HISTIDINE KINASE YPDA"/>
    <property type="match status" value="1"/>
</dbReference>
<dbReference type="STRING" id="447689.BA195_01890"/>
<feature type="transmembrane region" description="Helical" evidence="1">
    <location>
        <begin position="71"/>
        <end position="95"/>
    </location>
</feature>
<evidence type="ECO:0000313" key="3">
    <source>
        <dbReference type="EMBL" id="OCK43479.1"/>
    </source>
</evidence>
<sequence length="351" mass="41775">MKKIVPANVLQKTIFWIVMFIYLLSTYWFKQHDKLFVVQYIAFKVFLQFLFSIFTFYLLIPYFLNKKRIVLFVLGALMVIYLLRFFYIVVIINYFQISFPEIYKMRPPFLLWDRLLSLVSFINNIMWLVFPSIILIAIKYYQDQKDIIALKEQKKTTELNLLKHQLNPHFLFNTLNNLYALALKKSDKTPEVIAKLSEILDYILYQCKDKYVPIAKEIDLLENYIALEKVRYGNRVRVIFEKNSNQNVKIAPLILLTFVENAFKHGISQELNKGIIELDLSATTKEIIFKLKNTKPKSHQRKEDVEKHSIGMKNTQKQLNLLYPNNGYSLKINNEELSYYLELKLTVYEKV</sequence>
<protein>
    <recommendedName>
        <fullName evidence="2">Signal transduction histidine kinase internal region domain-containing protein</fullName>
    </recommendedName>
</protein>
<dbReference type="GO" id="GO:0000155">
    <property type="term" value="F:phosphorelay sensor kinase activity"/>
    <property type="evidence" value="ECO:0007669"/>
    <property type="project" value="InterPro"/>
</dbReference>
<evidence type="ECO:0000259" key="2">
    <source>
        <dbReference type="Pfam" id="PF06580"/>
    </source>
</evidence>
<comment type="caution">
    <text evidence="3">The sequence shown here is derived from an EMBL/GenBank/DDBJ whole genome shotgun (WGS) entry which is preliminary data.</text>
</comment>
<accession>A0A1B9Y144</accession>
<proteinExistence type="predicted"/>
<dbReference type="OrthoDB" id="9809908at2"/>
<dbReference type="InterPro" id="IPR010559">
    <property type="entry name" value="Sig_transdc_His_kin_internal"/>
</dbReference>
<dbReference type="EMBL" id="MAKX01000001">
    <property type="protein sequence ID" value="OCK43479.1"/>
    <property type="molecule type" value="Genomic_DNA"/>
</dbReference>
<feature type="transmembrane region" description="Helical" evidence="1">
    <location>
        <begin position="12"/>
        <end position="29"/>
    </location>
</feature>
<feature type="transmembrane region" description="Helical" evidence="1">
    <location>
        <begin position="41"/>
        <end position="64"/>
    </location>
</feature>
<dbReference type="Pfam" id="PF06580">
    <property type="entry name" value="His_kinase"/>
    <property type="match status" value="1"/>
</dbReference>